<feature type="compositionally biased region" description="Basic and acidic residues" evidence="1">
    <location>
        <begin position="65"/>
        <end position="81"/>
    </location>
</feature>
<evidence type="ECO:0000313" key="2">
    <source>
        <dbReference type="EMBL" id="NEC90669.1"/>
    </source>
</evidence>
<accession>A0A6B3C204</accession>
<feature type="region of interest" description="Disordered" evidence="1">
    <location>
        <begin position="53"/>
        <end position="81"/>
    </location>
</feature>
<sequence>MSMRCINCAGTRQDFIRLTETEKEYVEGQKPKHTRLGAYYRCARDGCLRYQRLGNQKDGGSFPKPEAEDQPKSQTKDQAKN</sequence>
<proteinExistence type="predicted"/>
<gene>
    <name evidence="2" type="ORF">G3I71_33845</name>
</gene>
<reference evidence="2" key="1">
    <citation type="submission" date="2020-01" db="EMBL/GenBank/DDBJ databases">
        <title>Insect and environment-associated Actinomycetes.</title>
        <authorList>
            <person name="Currrie C."/>
            <person name="Chevrette M."/>
            <person name="Carlson C."/>
            <person name="Stubbendieck R."/>
            <person name="Wendt-Pienkowski E."/>
        </authorList>
    </citation>
    <scope>NUCLEOTIDE SEQUENCE</scope>
    <source>
        <strain evidence="2">SID12501</strain>
    </source>
</reference>
<protein>
    <submittedName>
        <fullName evidence="2">Uncharacterized protein</fullName>
    </submittedName>
</protein>
<name>A0A6B3C204_9ACTN</name>
<evidence type="ECO:0000256" key="1">
    <source>
        <dbReference type="SAM" id="MobiDB-lite"/>
    </source>
</evidence>
<organism evidence="2">
    <name type="scientific">Streptomyces sp. SID12501</name>
    <dbReference type="NCBI Taxonomy" id="2706042"/>
    <lineage>
        <taxon>Bacteria</taxon>
        <taxon>Bacillati</taxon>
        <taxon>Actinomycetota</taxon>
        <taxon>Actinomycetes</taxon>
        <taxon>Kitasatosporales</taxon>
        <taxon>Streptomycetaceae</taxon>
        <taxon>Streptomyces</taxon>
    </lineage>
</organism>
<dbReference type="AlphaFoldDB" id="A0A6B3C204"/>
<comment type="caution">
    <text evidence="2">The sequence shown here is derived from an EMBL/GenBank/DDBJ whole genome shotgun (WGS) entry which is preliminary data.</text>
</comment>
<dbReference type="EMBL" id="JAAGLU010000034">
    <property type="protein sequence ID" value="NEC90669.1"/>
    <property type="molecule type" value="Genomic_DNA"/>
</dbReference>